<evidence type="ECO:0000256" key="1">
    <source>
        <dbReference type="PROSITE-ProRule" id="PRU00176"/>
    </source>
</evidence>
<dbReference type="PROSITE" id="PS50102">
    <property type="entry name" value="RRM"/>
    <property type="match status" value="1"/>
</dbReference>
<dbReference type="SMART" id="SM00360">
    <property type="entry name" value="RRM"/>
    <property type="match status" value="1"/>
</dbReference>
<comment type="caution">
    <text evidence="4">The sequence shown here is derived from an EMBL/GenBank/DDBJ whole genome shotgun (WGS) entry which is preliminary data.</text>
</comment>
<feature type="domain" description="RRM" evidence="3">
    <location>
        <begin position="88"/>
        <end position="166"/>
    </location>
</feature>
<feature type="region of interest" description="Disordered" evidence="2">
    <location>
        <begin position="252"/>
        <end position="280"/>
    </location>
</feature>
<dbReference type="PANTHER" id="PTHR47334:SF2">
    <property type="entry name" value="RNA-BINDING MOTIF PROTEIN 25"/>
    <property type="match status" value="1"/>
</dbReference>
<dbReference type="GO" id="GO:0003723">
    <property type="term" value="F:RNA binding"/>
    <property type="evidence" value="ECO:0007669"/>
    <property type="project" value="UniProtKB-UniRule"/>
</dbReference>
<reference evidence="4 5" key="1">
    <citation type="journal article" date="2024" name="Nat. Commun.">
        <title>Phylogenomics reveals the evolutionary origins of lichenization in chlorophyte algae.</title>
        <authorList>
            <person name="Puginier C."/>
            <person name="Libourel C."/>
            <person name="Otte J."/>
            <person name="Skaloud P."/>
            <person name="Haon M."/>
            <person name="Grisel S."/>
            <person name="Petersen M."/>
            <person name="Berrin J.G."/>
            <person name="Delaux P.M."/>
            <person name="Dal Grande F."/>
            <person name="Keller J."/>
        </authorList>
    </citation>
    <scope>NUCLEOTIDE SEQUENCE [LARGE SCALE GENOMIC DNA]</scope>
    <source>
        <strain evidence="4 5">SAG 2523</strain>
    </source>
</reference>
<dbReference type="CDD" id="cd12446">
    <property type="entry name" value="RRM_RBM25"/>
    <property type="match status" value="1"/>
</dbReference>
<gene>
    <name evidence="4" type="ORF">WJX84_011241</name>
</gene>
<dbReference type="InterPro" id="IPR035979">
    <property type="entry name" value="RBD_domain_sf"/>
</dbReference>
<dbReference type="EMBL" id="JALJOV010001467">
    <property type="protein sequence ID" value="KAK9847428.1"/>
    <property type="molecule type" value="Genomic_DNA"/>
</dbReference>
<accession>A0AAW1SMI2</accession>
<dbReference type="SUPFAM" id="SSF54928">
    <property type="entry name" value="RNA-binding domain, RBD"/>
    <property type="match status" value="1"/>
</dbReference>
<feature type="compositionally biased region" description="Polar residues" evidence="2">
    <location>
        <begin position="252"/>
        <end position="261"/>
    </location>
</feature>
<feature type="region of interest" description="Disordered" evidence="2">
    <location>
        <begin position="187"/>
        <end position="215"/>
    </location>
</feature>
<dbReference type="AlphaFoldDB" id="A0AAW1SMI2"/>
<dbReference type="PANTHER" id="PTHR47334">
    <property type="entry name" value="SPLICING FACTOR PWI DOMAIN-CONTAINING PROTEIN / RNA RECOGNITION MOTIF (RRM)-CONTAINING PROTEIN"/>
    <property type="match status" value="1"/>
</dbReference>
<feature type="non-terminal residue" evidence="4">
    <location>
        <position position="280"/>
    </location>
</feature>
<name>A0AAW1SMI2_9CHLO</name>
<evidence type="ECO:0000259" key="3">
    <source>
        <dbReference type="PROSITE" id="PS50102"/>
    </source>
</evidence>
<evidence type="ECO:0000256" key="2">
    <source>
        <dbReference type="SAM" id="MobiDB-lite"/>
    </source>
</evidence>
<organism evidence="4 5">
    <name type="scientific">Apatococcus fuscideae</name>
    <dbReference type="NCBI Taxonomy" id="2026836"/>
    <lineage>
        <taxon>Eukaryota</taxon>
        <taxon>Viridiplantae</taxon>
        <taxon>Chlorophyta</taxon>
        <taxon>core chlorophytes</taxon>
        <taxon>Trebouxiophyceae</taxon>
        <taxon>Chlorellales</taxon>
        <taxon>Chlorellaceae</taxon>
        <taxon>Apatococcus</taxon>
    </lineage>
</organism>
<evidence type="ECO:0000313" key="5">
    <source>
        <dbReference type="Proteomes" id="UP001485043"/>
    </source>
</evidence>
<sequence length="280" mass="30084">MNPPPYGAPFYLPRPGMVPPPFFPRPIGPAIPGFPAGMPLPHHYPPGSVPPLMRPPLLPGASQAAAPVVLPKPAEGPSKGPGLPPKHTTLYVGKIAPTVDDETIKKLMETCGPVKSWKRLQDAETKQPKGFGFCEYEEAEGVLAAMRLLNNLKLDGQELLLKLNTPTQKYVEEHKLQQEREAKLRQITAAAAKSADGAAEDGKAKEAAEEELSDDSKDTIRLEAIMAIVSERATLGLDGKAAANATDFLTSMQQPAEGSSRLQHRSKPTSRLAEDPAVQL</sequence>
<proteinExistence type="predicted"/>
<keyword evidence="1" id="KW-0694">RNA-binding</keyword>
<dbReference type="Pfam" id="PF00076">
    <property type="entry name" value="RRM_1"/>
    <property type="match status" value="1"/>
</dbReference>
<protein>
    <recommendedName>
        <fullName evidence="3">RRM domain-containing protein</fullName>
    </recommendedName>
</protein>
<dbReference type="InterPro" id="IPR000504">
    <property type="entry name" value="RRM_dom"/>
</dbReference>
<dbReference type="Proteomes" id="UP001485043">
    <property type="component" value="Unassembled WGS sequence"/>
</dbReference>
<evidence type="ECO:0000313" key="4">
    <source>
        <dbReference type="EMBL" id="KAK9847428.1"/>
    </source>
</evidence>
<dbReference type="InterPro" id="IPR034268">
    <property type="entry name" value="RBM25_RRM"/>
</dbReference>
<dbReference type="InterPro" id="IPR012677">
    <property type="entry name" value="Nucleotide-bd_a/b_plait_sf"/>
</dbReference>
<keyword evidence="5" id="KW-1185">Reference proteome</keyword>
<dbReference type="Gene3D" id="3.30.70.330">
    <property type="match status" value="1"/>
</dbReference>
<dbReference type="InterPro" id="IPR053294">
    <property type="entry name" value="RBM_PWI_domain"/>
</dbReference>